<dbReference type="Gene3D" id="3.40.109.40">
    <property type="match status" value="1"/>
</dbReference>
<proteinExistence type="predicted"/>
<sequence length="217" mass="24355">MELNKKETLRYLGYKGQHMDLEISNLIDEASEELLHSIHPKSVYKEFDCMVQNETTVLLESLSINSRNLAKNLKGCERAIIFAATIGASADMLIKRYSITNLAKASVVQAAGAALIETYCDTLEETIRNEAILKGLYLRPRFSPGYGDFSLEYQRDFFTILECSKRIGITLTDTCLMIPSKSVTAVIGLSKSKNNCLSEKCTSCSNTACEYRDHYYI</sequence>
<dbReference type="InterPro" id="IPR017342">
    <property type="entry name" value="S-AdoMet-dep_Met_synth_prd"/>
</dbReference>
<reference evidence="2 3" key="1">
    <citation type="submission" date="2018-05" db="EMBL/GenBank/DDBJ databases">
        <title>Genomic Encyclopedia of Type Strains, Phase IV (KMG-IV): sequencing the most valuable type-strain genomes for metagenomic binning, comparative biology and taxonomic classification.</title>
        <authorList>
            <person name="Goeker M."/>
        </authorList>
    </citation>
    <scope>NUCLEOTIDE SEQUENCE [LARGE SCALE GENOMIC DNA]</scope>
    <source>
        <strain evidence="2 3">DSM 28816</strain>
    </source>
</reference>
<dbReference type="SUPFAM" id="SSF56507">
    <property type="entry name" value="Methionine synthase activation domain-like"/>
    <property type="match status" value="1"/>
</dbReference>
<evidence type="ECO:0000313" key="3">
    <source>
        <dbReference type="Proteomes" id="UP000247523"/>
    </source>
</evidence>
<comment type="caution">
    <text evidence="2">The sequence shown here is derived from an EMBL/GenBank/DDBJ whole genome shotgun (WGS) entry which is preliminary data.</text>
</comment>
<dbReference type="Proteomes" id="UP000247523">
    <property type="component" value="Unassembled WGS sequence"/>
</dbReference>
<evidence type="ECO:0000313" key="2">
    <source>
        <dbReference type="EMBL" id="PXV96015.1"/>
    </source>
</evidence>
<name>A0A318ESS3_9FIRM</name>
<protein>
    <submittedName>
        <fullName evidence="2">Cobalamin-dependent methionine synthase-like protein</fullName>
    </submittedName>
</protein>
<dbReference type="PIRSF" id="PIRSF037984">
    <property type="entry name" value="Met_synth_TM0269_prd"/>
    <property type="match status" value="1"/>
</dbReference>
<accession>A0A318ESS3</accession>
<evidence type="ECO:0000259" key="1">
    <source>
        <dbReference type="Pfam" id="PF02965"/>
    </source>
</evidence>
<dbReference type="EMBL" id="QICS01000001">
    <property type="protein sequence ID" value="PXV96015.1"/>
    <property type="molecule type" value="Genomic_DNA"/>
</dbReference>
<gene>
    <name evidence="2" type="ORF">C8E03_101648</name>
</gene>
<organism evidence="2 3">
    <name type="scientific">Lachnotalea glycerini</name>
    <dbReference type="NCBI Taxonomy" id="1763509"/>
    <lineage>
        <taxon>Bacteria</taxon>
        <taxon>Bacillati</taxon>
        <taxon>Bacillota</taxon>
        <taxon>Clostridia</taxon>
        <taxon>Lachnospirales</taxon>
        <taxon>Lachnospiraceae</taxon>
        <taxon>Lachnotalea</taxon>
    </lineage>
</organism>
<dbReference type="InterPro" id="IPR037010">
    <property type="entry name" value="VitB12-dep_Met_synth_activ_sf"/>
</dbReference>
<dbReference type="InterPro" id="IPR004223">
    <property type="entry name" value="VitB12-dep_Met_synth_activ_dom"/>
</dbReference>
<dbReference type="GO" id="GO:0008705">
    <property type="term" value="F:methionine synthase activity"/>
    <property type="evidence" value="ECO:0007669"/>
    <property type="project" value="InterPro"/>
</dbReference>
<dbReference type="Pfam" id="PF02965">
    <property type="entry name" value="Met_synt_B12"/>
    <property type="match status" value="1"/>
</dbReference>
<feature type="domain" description="AdoMet activation" evidence="1">
    <location>
        <begin position="123"/>
        <end position="188"/>
    </location>
</feature>
<dbReference type="AlphaFoldDB" id="A0A318ESS3"/>